<keyword evidence="3" id="KW-1185">Reference proteome</keyword>
<keyword evidence="1" id="KW-0472">Membrane</keyword>
<protein>
    <submittedName>
        <fullName evidence="2">Uncharacterized protein</fullName>
    </submittedName>
</protein>
<feature type="transmembrane region" description="Helical" evidence="1">
    <location>
        <begin position="214"/>
        <end position="237"/>
    </location>
</feature>
<accession>A0A6A6A4R5</accession>
<feature type="transmembrane region" description="Helical" evidence="1">
    <location>
        <begin position="127"/>
        <end position="146"/>
    </location>
</feature>
<feature type="transmembrane region" description="Helical" evidence="1">
    <location>
        <begin position="65"/>
        <end position="91"/>
    </location>
</feature>
<evidence type="ECO:0000313" key="2">
    <source>
        <dbReference type="EMBL" id="KAF2126889.1"/>
    </source>
</evidence>
<dbReference type="Proteomes" id="UP000799771">
    <property type="component" value="Unassembled WGS sequence"/>
</dbReference>
<feature type="transmembrane region" description="Helical" evidence="1">
    <location>
        <begin position="166"/>
        <end position="186"/>
    </location>
</feature>
<dbReference type="OrthoDB" id="3640947at2759"/>
<gene>
    <name evidence="2" type="ORF">P153DRAFT_377826</name>
</gene>
<proteinExistence type="predicted"/>
<reference evidence="2" key="1">
    <citation type="journal article" date="2020" name="Stud. Mycol.">
        <title>101 Dothideomycetes genomes: a test case for predicting lifestyles and emergence of pathogens.</title>
        <authorList>
            <person name="Haridas S."/>
            <person name="Albert R."/>
            <person name="Binder M."/>
            <person name="Bloem J."/>
            <person name="Labutti K."/>
            <person name="Salamov A."/>
            <person name="Andreopoulos B."/>
            <person name="Baker S."/>
            <person name="Barry K."/>
            <person name="Bills G."/>
            <person name="Bluhm B."/>
            <person name="Cannon C."/>
            <person name="Castanera R."/>
            <person name="Culley D."/>
            <person name="Daum C."/>
            <person name="Ezra D."/>
            <person name="Gonzalez J."/>
            <person name="Henrissat B."/>
            <person name="Kuo A."/>
            <person name="Liang C."/>
            <person name="Lipzen A."/>
            <person name="Lutzoni F."/>
            <person name="Magnuson J."/>
            <person name="Mondo S."/>
            <person name="Nolan M."/>
            <person name="Ohm R."/>
            <person name="Pangilinan J."/>
            <person name="Park H.-J."/>
            <person name="Ramirez L."/>
            <person name="Alfaro M."/>
            <person name="Sun H."/>
            <person name="Tritt A."/>
            <person name="Yoshinaga Y."/>
            <person name="Zwiers L.-H."/>
            <person name="Turgeon B."/>
            <person name="Goodwin S."/>
            <person name="Spatafora J."/>
            <person name="Crous P."/>
            <person name="Grigoriev I."/>
        </authorList>
    </citation>
    <scope>NUCLEOTIDE SEQUENCE</scope>
    <source>
        <strain evidence="2">CBS 119687</strain>
    </source>
</reference>
<keyword evidence="1" id="KW-1133">Transmembrane helix</keyword>
<name>A0A6A6A4R5_9PLEO</name>
<keyword evidence="1" id="KW-0812">Transmembrane</keyword>
<dbReference type="GeneID" id="54410188"/>
<evidence type="ECO:0000256" key="1">
    <source>
        <dbReference type="SAM" id="Phobius"/>
    </source>
</evidence>
<feature type="transmembrane region" description="Helical" evidence="1">
    <location>
        <begin position="257"/>
        <end position="280"/>
    </location>
</feature>
<feature type="transmembrane region" description="Helical" evidence="1">
    <location>
        <begin position="12"/>
        <end position="34"/>
    </location>
</feature>
<dbReference type="EMBL" id="ML977512">
    <property type="protein sequence ID" value="KAF2126889.1"/>
    <property type="molecule type" value="Genomic_DNA"/>
</dbReference>
<dbReference type="RefSeq" id="XP_033521281.1">
    <property type="nucleotide sequence ID" value="XM_033669756.1"/>
</dbReference>
<feature type="transmembrane region" description="Helical" evidence="1">
    <location>
        <begin position="292"/>
        <end position="318"/>
    </location>
</feature>
<sequence length="349" mass="38190">MSQTTKTVQAIFSLHLATSGLAFILLVASALLLARQFAGGPGRPSFMRKAFGAIRKKHSSLGTHLFLMSALSSLIIAYAAQSAIVVLQVMVDSPVDITSAYAYQAHLAQPVNSFGTSQGRMISILSFVYQLASILTNFSIIGAIWLHANHMEENATGLKCPGFISWIWNLFWLAAVLGLGVASWALGMQRRGNHNEAYSYSSLVHTDFMVRTLYVAYIAVVITASTSATLEAVLCWIGTKKNGLTTESHARSTLSRFVFLVVPVVWARNGFSIAQAVVIYKNAASWSANTNRAVAFLFIIFGELAQLAILFLVLYAAWSYGRKPVDTHVATKEARDSDSYYAREEMRVV</sequence>
<organism evidence="2 3">
    <name type="scientific">Dothidotthia symphoricarpi CBS 119687</name>
    <dbReference type="NCBI Taxonomy" id="1392245"/>
    <lineage>
        <taxon>Eukaryota</taxon>
        <taxon>Fungi</taxon>
        <taxon>Dikarya</taxon>
        <taxon>Ascomycota</taxon>
        <taxon>Pezizomycotina</taxon>
        <taxon>Dothideomycetes</taxon>
        <taxon>Pleosporomycetidae</taxon>
        <taxon>Pleosporales</taxon>
        <taxon>Dothidotthiaceae</taxon>
        <taxon>Dothidotthia</taxon>
    </lineage>
</organism>
<evidence type="ECO:0000313" key="3">
    <source>
        <dbReference type="Proteomes" id="UP000799771"/>
    </source>
</evidence>
<dbReference type="AlphaFoldDB" id="A0A6A6A4R5"/>